<name>A0A3R9QSF5_9BACI</name>
<accession>A0A3R9QSF5</accession>
<proteinExistence type="predicted"/>
<keyword evidence="2" id="KW-1185">Reference proteome</keyword>
<reference evidence="1 2" key="1">
    <citation type="submission" date="2018-10" db="EMBL/GenBank/DDBJ databases">
        <title>Draft genome sequence of Bacillus salarius IM0101, isolated from a hypersaline soil in Inner Mongolia, China.</title>
        <authorList>
            <person name="Yamprayoonswat W."/>
            <person name="Boonvisut S."/>
            <person name="Jumpathong W."/>
            <person name="Sittihan S."/>
            <person name="Ruangsuj P."/>
            <person name="Wanthongcharoen S."/>
            <person name="Thongpramul N."/>
            <person name="Pimmason S."/>
            <person name="Yu B."/>
            <person name="Yasawong M."/>
        </authorList>
    </citation>
    <scope>NUCLEOTIDE SEQUENCE [LARGE SCALE GENOMIC DNA]</scope>
    <source>
        <strain evidence="1 2">IM0101</strain>
    </source>
</reference>
<dbReference type="OrthoDB" id="2376384at2"/>
<dbReference type="EMBL" id="RBVX01000015">
    <property type="protein sequence ID" value="RSL32364.1"/>
    <property type="molecule type" value="Genomic_DNA"/>
</dbReference>
<dbReference type="Proteomes" id="UP000275076">
    <property type="component" value="Unassembled WGS sequence"/>
</dbReference>
<evidence type="ECO:0000313" key="1">
    <source>
        <dbReference type="EMBL" id="RSL32364.1"/>
    </source>
</evidence>
<protein>
    <submittedName>
        <fullName evidence="1">Uncharacterized protein</fullName>
    </submittedName>
</protein>
<dbReference type="RefSeq" id="WP_125556834.1">
    <property type="nucleotide sequence ID" value="NZ_RBVX01000015.1"/>
</dbReference>
<sequence>MNDRAKELIVREVVEEIYTAFPELWDQHEESGYEKAIEYNFHHLEHLETTYEMDDINFFLDYADWLDNVLRRQNVETYVVIDNFERLVRLIPEHVEPEEETAYLFYLESAVEILQTRQDGEQI</sequence>
<evidence type="ECO:0000313" key="2">
    <source>
        <dbReference type="Proteomes" id="UP000275076"/>
    </source>
</evidence>
<comment type="caution">
    <text evidence="1">The sequence shown here is derived from an EMBL/GenBank/DDBJ whole genome shotgun (WGS) entry which is preliminary data.</text>
</comment>
<gene>
    <name evidence="1" type="ORF">D7Z54_15825</name>
</gene>
<dbReference type="AlphaFoldDB" id="A0A3R9QSF5"/>
<organism evidence="1 2">
    <name type="scientific">Salibacterium salarium</name>
    <dbReference type="NCBI Taxonomy" id="284579"/>
    <lineage>
        <taxon>Bacteria</taxon>
        <taxon>Bacillati</taxon>
        <taxon>Bacillota</taxon>
        <taxon>Bacilli</taxon>
        <taxon>Bacillales</taxon>
        <taxon>Bacillaceae</taxon>
    </lineage>
</organism>